<dbReference type="Proteomes" id="UP000184268">
    <property type="component" value="Unassembled WGS sequence"/>
</dbReference>
<organism evidence="2 3">
    <name type="scientific">Ferrimonas marina</name>
    <dbReference type="NCBI Taxonomy" id="299255"/>
    <lineage>
        <taxon>Bacteria</taxon>
        <taxon>Pseudomonadati</taxon>
        <taxon>Pseudomonadota</taxon>
        <taxon>Gammaproteobacteria</taxon>
        <taxon>Alteromonadales</taxon>
        <taxon>Ferrimonadaceae</taxon>
        <taxon>Ferrimonas</taxon>
    </lineage>
</organism>
<dbReference type="AlphaFoldDB" id="A0A1M5ZEP1"/>
<feature type="domain" description="N-acetyltransferase" evidence="1">
    <location>
        <begin position="9"/>
        <end position="174"/>
    </location>
</feature>
<dbReference type="PROSITE" id="PS51186">
    <property type="entry name" value="GNAT"/>
    <property type="match status" value="1"/>
</dbReference>
<proteinExistence type="predicted"/>
<name>A0A1M5ZEP1_9GAMM</name>
<dbReference type="SUPFAM" id="SSF55729">
    <property type="entry name" value="Acyl-CoA N-acyltransferases (Nat)"/>
    <property type="match status" value="1"/>
</dbReference>
<protein>
    <submittedName>
        <fullName evidence="2">Acetyltransferase (GNAT) family protein</fullName>
    </submittedName>
</protein>
<dbReference type="InterPro" id="IPR000182">
    <property type="entry name" value="GNAT_dom"/>
</dbReference>
<sequence length="206" mass="22183">MSQTVTPELHYTPLQPEHFAQVVALGNAVHGEGYLTLPILEDWAQRGHAKGINASYVALNQGRLVGFRITFAVGQWQPDDWCTPSQWPVNPAQVCYFKCNTVAPDCQGQGIGSAMLSHSISAAQQQGAVAGLAHIWKQSPGNSAMRYFQRCGGVLIASHPGKWRQASLEGYDCVVCGIPCSCEAAEMLLDFAQLPAALADKVASTR</sequence>
<dbReference type="RefSeq" id="WP_067662513.1">
    <property type="nucleotide sequence ID" value="NZ_FQXG01000011.1"/>
</dbReference>
<dbReference type="Gene3D" id="3.40.630.30">
    <property type="match status" value="1"/>
</dbReference>
<dbReference type="STRING" id="299255.SAMN02745129_0166"/>
<dbReference type="EMBL" id="FQXG01000011">
    <property type="protein sequence ID" value="SHI22644.1"/>
    <property type="molecule type" value="Genomic_DNA"/>
</dbReference>
<keyword evidence="2" id="KW-0808">Transferase</keyword>
<dbReference type="GO" id="GO:0016747">
    <property type="term" value="F:acyltransferase activity, transferring groups other than amino-acyl groups"/>
    <property type="evidence" value="ECO:0007669"/>
    <property type="project" value="InterPro"/>
</dbReference>
<gene>
    <name evidence="2" type="ORF">SAMN02745129_0166</name>
</gene>
<dbReference type="OrthoDB" id="6321659at2"/>
<evidence type="ECO:0000313" key="3">
    <source>
        <dbReference type="Proteomes" id="UP000184268"/>
    </source>
</evidence>
<accession>A0A1M5ZEP1</accession>
<dbReference type="InterPro" id="IPR016181">
    <property type="entry name" value="Acyl_CoA_acyltransferase"/>
</dbReference>
<dbReference type="CDD" id="cd04301">
    <property type="entry name" value="NAT_SF"/>
    <property type="match status" value="1"/>
</dbReference>
<evidence type="ECO:0000313" key="2">
    <source>
        <dbReference type="EMBL" id="SHI22644.1"/>
    </source>
</evidence>
<evidence type="ECO:0000259" key="1">
    <source>
        <dbReference type="PROSITE" id="PS51186"/>
    </source>
</evidence>
<keyword evidence="3" id="KW-1185">Reference proteome</keyword>
<dbReference type="Pfam" id="PF00583">
    <property type="entry name" value="Acetyltransf_1"/>
    <property type="match status" value="1"/>
</dbReference>
<reference evidence="2 3" key="1">
    <citation type="submission" date="2016-11" db="EMBL/GenBank/DDBJ databases">
        <authorList>
            <person name="Jaros S."/>
            <person name="Januszkiewicz K."/>
            <person name="Wedrychowicz H."/>
        </authorList>
    </citation>
    <scope>NUCLEOTIDE SEQUENCE [LARGE SCALE GENOMIC DNA]</scope>
    <source>
        <strain evidence="2 3">DSM 16917</strain>
    </source>
</reference>